<dbReference type="AlphaFoldDB" id="A0A9P8V4G4"/>
<dbReference type="SUPFAM" id="SSF46609">
    <property type="entry name" value="Fe,Mn superoxide dismutase (SOD), N-terminal domain"/>
    <property type="match status" value="1"/>
</dbReference>
<evidence type="ECO:0000256" key="10">
    <source>
        <dbReference type="ARBA" id="ARBA00023002"/>
    </source>
</evidence>
<evidence type="ECO:0000256" key="12">
    <source>
        <dbReference type="ARBA" id="ARBA00023211"/>
    </source>
</evidence>
<keyword evidence="17" id="KW-1185">Reference proteome</keyword>
<keyword evidence="8" id="KW-0479">Metal-binding</keyword>
<comment type="subcellular location">
    <subcellularLocation>
        <location evidence="3">Mitochondrion matrix</location>
    </subcellularLocation>
</comment>
<dbReference type="InterPro" id="IPR019833">
    <property type="entry name" value="Mn/Fe_SOD_BS"/>
</dbReference>
<keyword evidence="12" id="KW-0464">Manganese</keyword>
<sequence length="264" mass="28811">MTDVAASSASSAGVAGTYAPGDFQQNVQYAEMEYPNPPKLAVHQYSLPDLPYAYNSSAQSKQALEPAISEAIMTLHHDRHHQAYVTNLNAALTSYAEAPTIADQVALLQNIKFNGGGHINHALFWRNLAPPTSEDVQNPEARAPNLAAAVSKTFGSFDNLIDRFSAALNKVQGSGWGWLVRTSSPEGGLRIVTTKDQDPIVGDEVPIIGIDVWEHAYYLQYMNARPKYIDAVWSVINWTEAEVRYTGTRDAAFSELLATVSSNV</sequence>
<evidence type="ECO:0000256" key="8">
    <source>
        <dbReference type="ARBA" id="ARBA00022723"/>
    </source>
</evidence>
<dbReference type="PANTHER" id="PTHR11404">
    <property type="entry name" value="SUPEROXIDE DISMUTASE 2"/>
    <property type="match status" value="1"/>
</dbReference>
<evidence type="ECO:0000313" key="16">
    <source>
        <dbReference type="EMBL" id="KAH6674013.1"/>
    </source>
</evidence>
<dbReference type="InterPro" id="IPR001189">
    <property type="entry name" value="Mn/Fe_SOD"/>
</dbReference>
<keyword evidence="11" id="KW-0496">Mitochondrion</keyword>
<evidence type="ECO:0000256" key="3">
    <source>
        <dbReference type="ARBA" id="ARBA00004305"/>
    </source>
</evidence>
<evidence type="ECO:0000256" key="13">
    <source>
        <dbReference type="ARBA" id="ARBA00049204"/>
    </source>
</evidence>
<comment type="subunit">
    <text evidence="5">Homotetramer.</text>
</comment>
<gene>
    <name evidence="16" type="ORF">F5X68DRAFT_235669</name>
</gene>
<dbReference type="PRINTS" id="PR01703">
    <property type="entry name" value="MNSODISMTASE"/>
</dbReference>
<feature type="domain" description="Manganese/iron superoxide dismutase N-terminal" evidence="14">
    <location>
        <begin position="44"/>
        <end position="129"/>
    </location>
</feature>
<evidence type="ECO:0000259" key="15">
    <source>
        <dbReference type="Pfam" id="PF02777"/>
    </source>
</evidence>
<dbReference type="InterPro" id="IPR050265">
    <property type="entry name" value="Fe/Mn_Superoxide_Dismutase"/>
</dbReference>
<dbReference type="Gene3D" id="3.55.40.20">
    <property type="entry name" value="Iron/manganese superoxide dismutase, C-terminal domain"/>
    <property type="match status" value="1"/>
</dbReference>
<evidence type="ECO:0000256" key="5">
    <source>
        <dbReference type="ARBA" id="ARBA00011881"/>
    </source>
</evidence>
<accession>A0A9P8V4G4</accession>
<dbReference type="PANTHER" id="PTHR11404:SF29">
    <property type="entry name" value="SUPEROXIDE DISMUTASE"/>
    <property type="match status" value="1"/>
</dbReference>
<dbReference type="GO" id="GO:0004784">
    <property type="term" value="F:superoxide dismutase activity"/>
    <property type="evidence" value="ECO:0007669"/>
    <property type="project" value="UniProtKB-EC"/>
</dbReference>
<evidence type="ECO:0000256" key="6">
    <source>
        <dbReference type="ARBA" id="ARBA00012682"/>
    </source>
</evidence>
<comment type="function">
    <text evidence="2">Destroys superoxide anion radicals which are normally produced within the cells and which are toxic to biological systems.</text>
</comment>
<dbReference type="Pfam" id="PF02777">
    <property type="entry name" value="Sod_Fe_C"/>
    <property type="match status" value="1"/>
</dbReference>
<evidence type="ECO:0000313" key="17">
    <source>
        <dbReference type="Proteomes" id="UP000770015"/>
    </source>
</evidence>
<comment type="similarity">
    <text evidence="4">Belongs to the iron/manganese superoxide dismutase family.</text>
</comment>
<dbReference type="GO" id="GO:0030145">
    <property type="term" value="F:manganese ion binding"/>
    <property type="evidence" value="ECO:0007669"/>
    <property type="project" value="TreeGrafter"/>
</dbReference>
<dbReference type="SUPFAM" id="SSF54719">
    <property type="entry name" value="Fe,Mn superoxide dismutase (SOD), C-terminal domain"/>
    <property type="match status" value="1"/>
</dbReference>
<dbReference type="FunFam" id="1.10.287.990:FF:000001">
    <property type="entry name" value="Superoxide dismutase"/>
    <property type="match status" value="1"/>
</dbReference>
<keyword evidence="9" id="KW-0809">Transit peptide</keyword>
<evidence type="ECO:0000256" key="7">
    <source>
        <dbReference type="ARBA" id="ARBA00014518"/>
    </source>
</evidence>
<dbReference type="Pfam" id="PF00081">
    <property type="entry name" value="Sod_Fe_N"/>
    <property type="match status" value="1"/>
</dbReference>
<evidence type="ECO:0000259" key="14">
    <source>
        <dbReference type="Pfam" id="PF00081"/>
    </source>
</evidence>
<dbReference type="Gene3D" id="1.10.287.990">
    <property type="entry name" value="Fe,Mn superoxide dismutase (SOD) domain"/>
    <property type="match status" value="1"/>
</dbReference>
<comment type="cofactor">
    <cofactor evidence="1">
        <name>Mn(2+)</name>
        <dbReference type="ChEBI" id="CHEBI:29035"/>
    </cofactor>
</comment>
<reference evidence="16" key="1">
    <citation type="journal article" date="2021" name="Nat. Commun.">
        <title>Genetic determinants of endophytism in the Arabidopsis root mycobiome.</title>
        <authorList>
            <person name="Mesny F."/>
            <person name="Miyauchi S."/>
            <person name="Thiergart T."/>
            <person name="Pickel B."/>
            <person name="Atanasova L."/>
            <person name="Karlsson M."/>
            <person name="Huettel B."/>
            <person name="Barry K.W."/>
            <person name="Haridas S."/>
            <person name="Chen C."/>
            <person name="Bauer D."/>
            <person name="Andreopoulos W."/>
            <person name="Pangilinan J."/>
            <person name="LaButti K."/>
            <person name="Riley R."/>
            <person name="Lipzen A."/>
            <person name="Clum A."/>
            <person name="Drula E."/>
            <person name="Henrissat B."/>
            <person name="Kohler A."/>
            <person name="Grigoriev I.V."/>
            <person name="Martin F.M."/>
            <person name="Hacquard S."/>
        </authorList>
    </citation>
    <scope>NUCLEOTIDE SEQUENCE</scope>
    <source>
        <strain evidence="16">MPI-SDFR-AT-0117</strain>
    </source>
</reference>
<name>A0A9P8V4G4_9PEZI</name>
<dbReference type="InterPro" id="IPR036324">
    <property type="entry name" value="Mn/Fe_SOD_N_sf"/>
</dbReference>
<dbReference type="OrthoDB" id="239262at2759"/>
<dbReference type="GO" id="GO:0005759">
    <property type="term" value="C:mitochondrial matrix"/>
    <property type="evidence" value="ECO:0007669"/>
    <property type="project" value="UniProtKB-SubCell"/>
</dbReference>
<evidence type="ECO:0000256" key="4">
    <source>
        <dbReference type="ARBA" id="ARBA00008714"/>
    </source>
</evidence>
<evidence type="ECO:0000256" key="1">
    <source>
        <dbReference type="ARBA" id="ARBA00001936"/>
    </source>
</evidence>
<evidence type="ECO:0000256" key="2">
    <source>
        <dbReference type="ARBA" id="ARBA00002170"/>
    </source>
</evidence>
<comment type="caution">
    <text evidence="16">The sequence shown here is derived from an EMBL/GenBank/DDBJ whole genome shotgun (WGS) entry which is preliminary data.</text>
</comment>
<dbReference type="FunFam" id="3.55.40.20:FF:000004">
    <property type="entry name" value="Superoxide dismutase [Fe]"/>
    <property type="match status" value="1"/>
</dbReference>
<protein>
    <recommendedName>
        <fullName evidence="7">Superoxide dismutase [Mn], mitochondrial</fullName>
        <ecNumber evidence="6">1.15.1.1</ecNumber>
    </recommendedName>
</protein>
<comment type="catalytic activity">
    <reaction evidence="13">
        <text>2 superoxide + 2 H(+) = H2O2 + O2</text>
        <dbReference type="Rhea" id="RHEA:20696"/>
        <dbReference type="ChEBI" id="CHEBI:15378"/>
        <dbReference type="ChEBI" id="CHEBI:15379"/>
        <dbReference type="ChEBI" id="CHEBI:16240"/>
        <dbReference type="ChEBI" id="CHEBI:18421"/>
        <dbReference type="EC" id="1.15.1.1"/>
    </reaction>
</comment>
<keyword evidence="10" id="KW-0560">Oxidoreductase</keyword>
<dbReference type="PROSITE" id="PS00088">
    <property type="entry name" value="SOD_MN"/>
    <property type="match status" value="1"/>
</dbReference>
<dbReference type="Proteomes" id="UP000770015">
    <property type="component" value="Unassembled WGS sequence"/>
</dbReference>
<dbReference type="InterPro" id="IPR019831">
    <property type="entry name" value="Mn/Fe_SOD_N"/>
</dbReference>
<evidence type="ECO:0000256" key="9">
    <source>
        <dbReference type="ARBA" id="ARBA00022946"/>
    </source>
</evidence>
<evidence type="ECO:0000256" key="11">
    <source>
        <dbReference type="ARBA" id="ARBA00023128"/>
    </source>
</evidence>
<dbReference type="EC" id="1.15.1.1" evidence="6"/>
<dbReference type="EMBL" id="JAGSXJ010000026">
    <property type="protein sequence ID" value="KAH6674013.1"/>
    <property type="molecule type" value="Genomic_DNA"/>
</dbReference>
<feature type="domain" description="Manganese/iron superoxide dismutase C-terminal" evidence="15">
    <location>
        <begin position="145"/>
        <end position="242"/>
    </location>
</feature>
<dbReference type="InterPro" id="IPR036314">
    <property type="entry name" value="SOD_C_sf"/>
</dbReference>
<organism evidence="16 17">
    <name type="scientific">Plectosphaerella plurivora</name>
    <dbReference type="NCBI Taxonomy" id="936078"/>
    <lineage>
        <taxon>Eukaryota</taxon>
        <taxon>Fungi</taxon>
        <taxon>Dikarya</taxon>
        <taxon>Ascomycota</taxon>
        <taxon>Pezizomycotina</taxon>
        <taxon>Sordariomycetes</taxon>
        <taxon>Hypocreomycetidae</taxon>
        <taxon>Glomerellales</taxon>
        <taxon>Plectosphaerellaceae</taxon>
        <taxon>Plectosphaerella</taxon>
    </lineage>
</organism>
<proteinExistence type="inferred from homology"/>
<dbReference type="InterPro" id="IPR019832">
    <property type="entry name" value="Mn/Fe_SOD_C"/>
</dbReference>